<dbReference type="Pfam" id="PF00676">
    <property type="entry name" value="E1_dh"/>
    <property type="match status" value="1"/>
</dbReference>
<keyword evidence="7" id="KW-0460">Magnesium</keyword>
<dbReference type="GO" id="GO:0045252">
    <property type="term" value="C:oxoglutarate dehydrogenase complex"/>
    <property type="evidence" value="ECO:0007669"/>
    <property type="project" value="TreeGrafter"/>
</dbReference>
<evidence type="ECO:0000256" key="2">
    <source>
        <dbReference type="ARBA" id="ARBA00001964"/>
    </source>
</evidence>
<comment type="caution">
    <text evidence="17">The sequence shown here is derived from an EMBL/GenBank/DDBJ whole genome shotgun (WGS) entry which is preliminary data.</text>
</comment>
<evidence type="ECO:0000256" key="5">
    <source>
        <dbReference type="ARBA" id="ARBA00012280"/>
    </source>
</evidence>
<comment type="similarity">
    <text evidence="4">Belongs to the alpha-ketoglutarate dehydrogenase family.</text>
</comment>
<comment type="subcellular location">
    <subcellularLocation>
        <location evidence="3">Mitochondrion</location>
    </subcellularLocation>
</comment>
<dbReference type="GO" id="GO:0006099">
    <property type="term" value="P:tricarboxylic acid cycle"/>
    <property type="evidence" value="ECO:0007669"/>
    <property type="project" value="TreeGrafter"/>
</dbReference>
<dbReference type="CDD" id="cd02016">
    <property type="entry name" value="TPP_E1_OGDC_like"/>
    <property type="match status" value="1"/>
</dbReference>
<evidence type="ECO:0000259" key="16">
    <source>
        <dbReference type="SMART" id="SM00861"/>
    </source>
</evidence>
<gene>
    <name evidence="17" type="ORF">KC19_VG287900</name>
</gene>
<dbReference type="EMBL" id="CM026426">
    <property type="protein sequence ID" value="KAG0574753.1"/>
    <property type="molecule type" value="Genomic_DNA"/>
</dbReference>
<dbReference type="PANTHER" id="PTHR23152:SF4">
    <property type="entry name" value="2-OXOADIPATE DEHYDROGENASE COMPLEX COMPONENT E1"/>
    <property type="match status" value="1"/>
</dbReference>
<evidence type="ECO:0000256" key="9">
    <source>
        <dbReference type="ARBA" id="ARBA00023002"/>
    </source>
</evidence>
<dbReference type="FunFam" id="3.40.50.11610:FF:000006">
    <property type="entry name" value="2-oxoglutarate dehydrogenase, mitochondrial"/>
    <property type="match status" value="1"/>
</dbReference>
<dbReference type="PANTHER" id="PTHR23152">
    <property type="entry name" value="2-OXOGLUTARATE DEHYDROGENASE"/>
    <property type="match status" value="1"/>
</dbReference>
<comment type="cofactor">
    <cofactor evidence="1">
        <name>Mg(2+)</name>
        <dbReference type="ChEBI" id="CHEBI:18420"/>
    </cofactor>
</comment>
<dbReference type="Pfam" id="PF16870">
    <property type="entry name" value="OxoGdeHyase_C"/>
    <property type="match status" value="1"/>
</dbReference>
<dbReference type="GO" id="GO:0046872">
    <property type="term" value="F:metal ion binding"/>
    <property type="evidence" value="ECO:0007669"/>
    <property type="project" value="UniProtKB-KW"/>
</dbReference>
<dbReference type="InterPro" id="IPR029061">
    <property type="entry name" value="THDP-binding"/>
</dbReference>
<sequence length="1093" mass="122252">MACKMSSFLVRRTGVMTSIGVKLLLSYRNHGIDSAQVFIREKLRHLLLAPCSLVFDGMLHHTRVIRFLRELCGSRVSCVDAIHAPLAPGNFLLFPRGVDVFPKHHRILQGFSVGALRSLHGSKVSYSTSTQSVPLSRLKDNFIHGTSGNFLEEMQRQWEADPNSVDPSWQIFFKNFTGTDGSQSSGGMSLVGGQSTQDGLRVLMLIRAYQVSGHMKARLDPLNLDIRAVPAELDPASYGFSAADLDKEFVVGVETMTGILGTGNKPQTLKSIIGRLENAYCDTIGFEYMHIQDRDKCNWLRDKIENQPVVLAPARRAEIFDRLTWGTHFESFTAQKWTAAKRFGLEGCETLIPGMKELIDAAADAGVESVVIGMPHRGRLNVLGNVVRKPLRHIFSEFGAGIKPVGEAGTYTGSGDVKYHLGTSFDRPTRSGKKIHLSLVANPSHLEAVAPVVIGKTRAKQYYSNDKQRLKNMAVIMHGDGSFSGQGVVYETLHLSDLPNYCTGGSVHIVVNNQVAFTTDPKFSRSSPYCTDVAKALCAPIFHVNGDDVEAVTRVCDLAAKWRCQFLSDVIVDIVCYRRFGHNEIDEPFFTQPTMYSVIKSHPNSLAIYEKKLIENGLLAKDEIDRLKAKVMGTLNEEFESSKNYVPNKRDWLSAFWAGFKGPEQLSKLRNTGVKSAVLKDVGQAITVLPATFNPHKAIKRIYEQRSQMIEKGEGVDWATGEALAFGTLLTEGNHVRLSGQDVERGTFSHRHAKVHDQKNGQIYCPLEHVLKSQAPDFFTVSNSSLSEFGVLGFELGYSMENPNSLILWEAQFGDFSNTAQVIFDQFVSSGEAKWLRQTGLTVLLPHGYDGQGPEHSSARLERYLQMCDDNPFKFPVMEADSTKQSQEINWQVVNTTTPANYFHVLRRQIHRDFRKPMIIMAPKNLLRHQKCRSKLSEFEDSSENGFQRLIKDVGNQKDKDDSIRRVVFCTGKIYYELDEERERATAKDVAICRVEQICPFPFDLVARELKRYPKAEVVWCQEEPMNMGAFLYVFPRLGTAMKNANRGKLEDVKYAGRSASASPATGFGDQHTHEQKGLVERAIQKSPLALIE</sequence>
<protein>
    <recommendedName>
        <fullName evidence="13">2-oxoglutarate dehydrogenase, mitochondrial</fullName>
        <ecNumber evidence="5">1.2.4.2</ecNumber>
    </recommendedName>
    <alternativeName>
        <fullName evidence="14">2-oxoglutarate dehydrogenase complex component E1</fullName>
    </alternativeName>
</protein>
<evidence type="ECO:0000256" key="7">
    <source>
        <dbReference type="ARBA" id="ARBA00022842"/>
    </source>
</evidence>
<evidence type="ECO:0000256" key="1">
    <source>
        <dbReference type="ARBA" id="ARBA00001946"/>
    </source>
</evidence>
<dbReference type="Gene3D" id="3.40.50.970">
    <property type="match status" value="1"/>
</dbReference>
<comment type="function">
    <text evidence="12">The 2-oxoglutarate dehydrogenase complex catalyzes the overall conversion of 2-oxoglutarate to succinyl-CoA and CO(2). It contains multiple copies of three enzymatic components: 2-oxoglutarate dehydrogenase (E1), dihydrolipoamide succinyltransferase (E2) and lipoamide dehydrogenase (E3).</text>
</comment>
<evidence type="ECO:0000256" key="4">
    <source>
        <dbReference type="ARBA" id="ARBA00006936"/>
    </source>
</evidence>
<proteinExistence type="inferred from homology"/>
<dbReference type="GO" id="GO:0004591">
    <property type="term" value="F:oxoglutarate dehydrogenase (succinyl-transferring) activity"/>
    <property type="evidence" value="ECO:0007669"/>
    <property type="project" value="UniProtKB-EC"/>
</dbReference>
<dbReference type="SUPFAM" id="SSF52518">
    <property type="entry name" value="Thiamin diphosphate-binding fold (THDP-binding)"/>
    <property type="match status" value="2"/>
</dbReference>
<dbReference type="Gene3D" id="3.40.50.12470">
    <property type="match status" value="1"/>
</dbReference>
<evidence type="ECO:0000256" key="6">
    <source>
        <dbReference type="ARBA" id="ARBA00022723"/>
    </source>
</evidence>
<evidence type="ECO:0000313" key="18">
    <source>
        <dbReference type="Proteomes" id="UP000822688"/>
    </source>
</evidence>
<organism evidence="17 18">
    <name type="scientific">Ceratodon purpureus</name>
    <name type="common">Fire moss</name>
    <name type="synonym">Dicranum purpureum</name>
    <dbReference type="NCBI Taxonomy" id="3225"/>
    <lineage>
        <taxon>Eukaryota</taxon>
        <taxon>Viridiplantae</taxon>
        <taxon>Streptophyta</taxon>
        <taxon>Embryophyta</taxon>
        <taxon>Bryophyta</taxon>
        <taxon>Bryophytina</taxon>
        <taxon>Bryopsida</taxon>
        <taxon>Dicranidae</taxon>
        <taxon>Pseudoditrichales</taxon>
        <taxon>Ditrichaceae</taxon>
        <taxon>Ceratodon</taxon>
    </lineage>
</organism>
<keyword evidence="8" id="KW-0809">Transit peptide</keyword>
<dbReference type="NCBIfam" id="NF006914">
    <property type="entry name" value="PRK09404.1"/>
    <property type="match status" value="1"/>
</dbReference>
<comment type="cofactor">
    <cofactor evidence="2">
        <name>thiamine diphosphate</name>
        <dbReference type="ChEBI" id="CHEBI:58937"/>
    </cofactor>
</comment>
<evidence type="ECO:0000256" key="11">
    <source>
        <dbReference type="ARBA" id="ARBA00023128"/>
    </source>
</evidence>
<evidence type="ECO:0000256" key="13">
    <source>
        <dbReference type="ARBA" id="ARBA00040267"/>
    </source>
</evidence>
<keyword evidence="6" id="KW-0479">Metal-binding</keyword>
<dbReference type="Proteomes" id="UP000822688">
    <property type="component" value="Chromosome V"/>
</dbReference>
<dbReference type="InterPro" id="IPR005475">
    <property type="entry name" value="Transketolase-like_Pyr-bd"/>
</dbReference>
<dbReference type="SMART" id="SM00861">
    <property type="entry name" value="Transket_pyr"/>
    <property type="match status" value="1"/>
</dbReference>
<evidence type="ECO:0000256" key="8">
    <source>
        <dbReference type="ARBA" id="ARBA00022946"/>
    </source>
</evidence>
<dbReference type="EC" id="1.2.4.2" evidence="5"/>
<evidence type="ECO:0000256" key="14">
    <source>
        <dbReference type="ARBA" id="ARBA00042984"/>
    </source>
</evidence>
<name>A0A8T0HW97_CERPU</name>
<keyword evidence="10" id="KW-0786">Thiamine pyrophosphate</keyword>
<keyword evidence="9" id="KW-0560">Oxidoreductase</keyword>
<dbReference type="InterPro" id="IPR011603">
    <property type="entry name" value="2oxoglutarate_DH_E1"/>
</dbReference>
<dbReference type="InterPro" id="IPR042179">
    <property type="entry name" value="KGD_C_sf"/>
</dbReference>
<dbReference type="FunFam" id="3.40.50.12470:FF:000003">
    <property type="entry name" value="2-oxoglutarate dehydrogenase E1 component"/>
    <property type="match status" value="1"/>
</dbReference>
<dbReference type="AlphaFoldDB" id="A0A8T0HW97"/>
<dbReference type="NCBIfam" id="TIGR00239">
    <property type="entry name" value="2oxo_dh_E1"/>
    <property type="match status" value="1"/>
</dbReference>
<dbReference type="GO" id="GO:0005739">
    <property type="term" value="C:mitochondrion"/>
    <property type="evidence" value="ECO:0007669"/>
    <property type="project" value="UniProtKB-SubCell"/>
</dbReference>
<evidence type="ECO:0000256" key="3">
    <source>
        <dbReference type="ARBA" id="ARBA00004173"/>
    </source>
</evidence>
<dbReference type="Pfam" id="PF16078">
    <property type="entry name" value="2-oxogl_dehyd_N"/>
    <property type="match status" value="1"/>
</dbReference>
<dbReference type="FunFam" id="3.40.50.970:FF:000002">
    <property type="entry name" value="2-oxoglutarate dehydrogenase, E1 component"/>
    <property type="match status" value="1"/>
</dbReference>
<dbReference type="InterPro" id="IPR032106">
    <property type="entry name" value="2-oxogl_dehyd_N"/>
</dbReference>
<dbReference type="InterPro" id="IPR031717">
    <property type="entry name" value="ODO-1/KGD_C"/>
</dbReference>
<dbReference type="NCBIfam" id="NF008907">
    <property type="entry name" value="PRK12270.1"/>
    <property type="match status" value="1"/>
</dbReference>
<dbReference type="GO" id="GO:0030976">
    <property type="term" value="F:thiamine pyrophosphate binding"/>
    <property type="evidence" value="ECO:0007669"/>
    <property type="project" value="InterPro"/>
</dbReference>
<evidence type="ECO:0000256" key="10">
    <source>
        <dbReference type="ARBA" id="ARBA00023052"/>
    </source>
</evidence>
<evidence type="ECO:0000256" key="12">
    <source>
        <dbReference type="ARBA" id="ARBA00037426"/>
    </source>
</evidence>
<keyword evidence="11" id="KW-0496">Mitochondrion</keyword>
<feature type="domain" description="Transketolase-like pyrimidine-binding" evidence="16">
    <location>
        <begin position="716"/>
        <end position="929"/>
    </location>
</feature>
<dbReference type="Pfam" id="PF02779">
    <property type="entry name" value="Transket_pyr"/>
    <property type="match status" value="1"/>
</dbReference>
<comment type="catalytic activity">
    <reaction evidence="15">
        <text>N(6)-[(R)-lipoyl]-L-lysyl-[protein] + 2-oxoglutarate + H(+) = N(6)-[(R)-S(8)-succinyldihydrolipoyl]-L-lysyl-[protein] + CO2</text>
        <dbReference type="Rhea" id="RHEA:12188"/>
        <dbReference type="Rhea" id="RHEA-COMP:10474"/>
        <dbReference type="Rhea" id="RHEA-COMP:20092"/>
        <dbReference type="ChEBI" id="CHEBI:15378"/>
        <dbReference type="ChEBI" id="CHEBI:16526"/>
        <dbReference type="ChEBI" id="CHEBI:16810"/>
        <dbReference type="ChEBI" id="CHEBI:83099"/>
        <dbReference type="ChEBI" id="CHEBI:83120"/>
        <dbReference type="EC" id="1.2.4.2"/>
    </reaction>
</comment>
<evidence type="ECO:0000313" key="17">
    <source>
        <dbReference type="EMBL" id="KAG0574753.1"/>
    </source>
</evidence>
<reference evidence="17" key="1">
    <citation type="submission" date="2020-06" db="EMBL/GenBank/DDBJ databases">
        <title>WGS assembly of Ceratodon purpureus strain R40.</title>
        <authorList>
            <person name="Carey S.B."/>
            <person name="Jenkins J."/>
            <person name="Shu S."/>
            <person name="Lovell J.T."/>
            <person name="Sreedasyam A."/>
            <person name="Maumus F."/>
            <person name="Tiley G.P."/>
            <person name="Fernandez-Pozo N."/>
            <person name="Barry K."/>
            <person name="Chen C."/>
            <person name="Wang M."/>
            <person name="Lipzen A."/>
            <person name="Daum C."/>
            <person name="Saski C.A."/>
            <person name="Payton A.C."/>
            <person name="Mcbreen J.C."/>
            <person name="Conrad R.E."/>
            <person name="Kollar L.M."/>
            <person name="Olsson S."/>
            <person name="Huttunen S."/>
            <person name="Landis J.B."/>
            <person name="Wickett N.J."/>
            <person name="Johnson M.G."/>
            <person name="Rensing S.A."/>
            <person name="Grimwood J."/>
            <person name="Schmutz J."/>
            <person name="Mcdaniel S.F."/>
        </authorList>
    </citation>
    <scope>NUCLEOTIDE SEQUENCE</scope>
    <source>
        <strain evidence="17">R40</strain>
    </source>
</reference>
<accession>A0A8T0HW97</accession>
<dbReference type="PIRSF" id="PIRSF000157">
    <property type="entry name" value="Oxoglu_dh_E1"/>
    <property type="match status" value="1"/>
</dbReference>
<dbReference type="InterPro" id="IPR001017">
    <property type="entry name" value="DH_E1"/>
</dbReference>
<dbReference type="Gene3D" id="3.40.50.11610">
    <property type="entry name" value="Multifunctional 2-oxoglutarate metabolism enzyme, C-terminal domain"/>
    <property type="match status" value="1"/>
</dbReference>
<evidence type="ECO:0000256" key="15">
    <source>
        <dbReference type="ARBA" id="ARBA00051911"/>
    </source>
</evidence>
<dbReference type="Gene3D" id="1.10.287.1150">
    <property type="entry name" value="TPP helical domain"/>
    <property type="match status" value="1"/>
</dbReference>
<keyword evidence="18" id="KW-1185">Reference proteome</keyword>